<sequence length="496" mass="54910">MPDLDSDTEVFAMDGTKLASLDTIYTFDQLIDHTNPSLGTFKQRYYFTYQNYLPGGPIVFMTPGENSMDGMYSYLTNASMLGQIAQQHNGATVVLEHRFYGQSNPYPDLSVKSYRVHTIDQAISDLVHFSQTVKLPMPGGNNLGSDNNPWILVGGSYSGALTAWTMQSNPGVFWAGYASSAVVQAINDGWMYFEPIRTQMPKNCSADWQALIAHFDSIATNGTQEQQQAIKMQLGLPNVTHLDDVASALRTPMFLWQDMDPDEGAGSDFYNFCDALEVDADGKVAGPRGFGLDATIQNFASWLATWSEENCASEDQDDCFGSYDTTNPSYTNVTIDQADRSWSWTCCNFVGWWEVGAPAHQPTVVSRLVTSAYDERTQCHNNFPDAFPAVHSANTTSVNNAYGGWHINVDRLVFLNGNRDPWKYATVSSDYVQRPSSANQPIAVSDGFHCSDLITDNGVVDSTIYQAQQTVLNSMQQWMDEYYEAHPQSPNPGSAA</sequence>
<evidence type="ECO:0000313" key="7">
    <source>
        <dbReference type="Proteomes" id="UP000076842"/>
    </source>
</evidence>
<protein>
    <recommendedName>
        <fullName evidence="8">Peptidase S28</fullName>
    </recommendedName>
</protein>
<proteinExistence type="inferred from homology"/>
<comment type="similarity">
    <text evidence="1">Belongs to the peptidase S28 family.</text>
</comment>
<dbReference type="GO" id="GO:0070008">
    <property type="term" value="F:serine-type exopeptidase activity"/>
    <property type="evidence" value="ECO:0007669"/>
    <property type="project" value="InterPro"/>
</dbReference>
<evidence type="ECO:0008006" key="8">
    <source>
        <dbReference type="Google" id="ProtNLM"/>
    </source>
</evidence>
<dbReference type="GO" id="GO:0008239">
    <property type="term" value="F:dipeptidyl-peptidase activity"/>
    <property type="evidence" value="ECO:0007669"/>
    <property type="project" value="TreeGrafter"/>
</dbReference>
<dbReference type="InParanoid" id="A0A165ENH0"/>
<reference evidence="6 7" key="1">
    <citation type="journal article" date="2016" name="Mol. Biol. Evol.">
        <title>Comparative Genomics of Early-Diverging Mushroom-Forming Fungi Provides Insights into the Origins of Lignocellulose Decay Capabilities.</title>
        <authorList>
            <person name="Nagy L.G."/>
            <person name="Riley R."/>
            <person name="Tritt A."/>
            <person name="Adam C."/>
            <person name="Daum C."/>
            <person name="Floudas D."/>
            <person name="Sun H."/>
            <person name="Yadav J.S."/>
            <person name="Pangilinan J."/>
            <person name="Larsson K.H."/>
            <person name="Matsuura K."/>
            <person name="Barry K."/>
            <person name="Labutti K."/>
            <person name="Kuo R."/>
            <person name="Ohm R.A."/>
            <person name="Bhattacharya S.S."/>
            <person name="Shirouzu T."/>
            <person name="Yoshinaga Y."/>
            <person name="Martin F.M."/>
            <person name="Grigoriev I.V."/>
            <person name="Hibbett D.S."/>
        </authorList>
    </citation>
    <scope>NUCLEOTIDE SEQUENCE [LARGE SCALE GENOMIC DNA]</scope>
    <source>
        <strain evidence="6 7">HHB12733</strain>
    </source>
</reference>
<evidence type="ECO:0000313" key="6">
    <source>
        <dbReference type="EMBL" id="KZT55218.1"/>
    </source>
</evidence>
<dbReference type="Proteomes" id="UP000076842">
    <property type="component" value="Unassembled WGS sequence"/>
</dbReference>
<keyword evidence="7" id="KW-1185">Reference proteome</keyword>
<evidence type="ECO:0000256" key="2">
    <source>
        <dbReference type="ARBA" id="ARBA00022670"/>
    </source>
</evidence>
<evidence type="ECO:0000256" key="1">
    <source>
        <dbReference type="ARBA" id="ARBA00011079"/>
    </source>
</evidence>
<keyword evidence="5" id="KW-0325">Glycoprotein</keyword>
<dbReference type="GO" id="GO:0006508">
    <property type="term" value="P:proteolysis"/>
    <property type="evidence" value="ECO:0007669"/>
    <property type="project" value="UniProtKB-KW"/>
</dbReference>
<dbReference type="AlphaFoldDB" id="A0A165ENH0"/>
<dbReference type="Gene3D" id="3.40.50.1820">
    <property type="entry name" value="alpha/beta hydrolase"/>
    <property type="match status" value="2"/>
</dbReference>
<evidence type="ECO:0000256" key="3">
    <source>
        <dbReference type="ARBA" id="ARBA00022729"/>
    </source>
</evidence>
<gene>
    <name evidence="6" type="ORF">CALCODRAFT_498923</name>
</gene>
<dbReference type="Pfam" id="PF05577">
    <property type="entry name" value="Peptidase_S28"/>
    <property type="match status" value="1"/>
</dbReference>
<dbReference type="InterPro" id="IPR008758">
    <property type="entry name" value="Peptidase_S28"/>
</dbReference>
<keyword evidence="3" id="KW-0732">Signal</keyword>
<organism evidence="6 7">
    <name type="scientific">Calocera cornea HHB12733</name>
    <dbReference type="NCBI Taxonomy" id="1353952"/>
    <lineage>
        <taxon>Eukaryota</taxon>
        <taxon>Fungi</taxon>
        <taxon>Dikarya</taxon>
        <taxon>Basidiomycota</taxon>
        <taxon>Agaricomycotina</taxon>
        <taxon>Dacrymycetes</taxon>
        <taxon>Dacrymycetales</taxon>
        <taxon>Dacrymycetaceae</taxon>
        <taxon>Calocera</taxon>
    </lineage>
</organism>
<evidence type="ECO:0000256" key="5">
    <source>
        <dbReference type="ARBA" id="ARBA00023180"/>
    </source>
</evidence>
<keyword evidence="2" id="KW-0645">Protease</keyword>
<dbReference type="OrthoDB" id="1735038at2759"/>
<keyword evidence="4" id="KW-0378">Hydrolase</keyword>
<dbReference type="EMBL" id="KV423999">
    <property type="protein sequence ID" value="KZT55218.1"/>
    <property type="molecule type" value="Genomic_DNA"/>
</dbReference>
<dbReference type="PANTHER" id="PTHR11010:SF23">
    <property type="entry name" value="SERINE PEPTIDASE"/>
    <property type="match status" value="1"/>
</dbReference>
<dbReference type="SUPFAM" id="SSF53474">
    <property type="entry name" value="alpha/beta-Hydrolases"/>
    <property type="match status" value="1"/>
</dbReference>
<dbReference type="InterPro" id="IPR029058">
    <property type="entry name" value="AB_hydrolase_fold"/>
</dbReference>
<evidence type="ECO:0000256" key="4">
    <source>
        <dbReference type="ARBA" id="ARBA00022801"/>
    </source>
</evidence>
<accession>A0A165ENH0</accession>
<name>A0A165ENH0_9BASI</name>
<dbReference type="PANTHER" id="PTHR11010">
    <property type="entry name" value="PROTEASE S28 PRO-X CARBOXYPEPTIDASE-RELATED"/>
    <property type="match status" value="1"/>
</dbReference>